<keyword evidence="5 7" id="KW-1133">Transmembrane helix</keyword>
<feature type="transmembrane region" description="Helical" evidence="7">
    <location>
        <begin position="177"/>
        <end position="196"/>
    </location>
</feature>
<sequence length="389" mass="44344">MMGHNQPIQSNPQEQFVQIPLNIEHRLTTPISLTSESNQRRNKWVTIIICTILAVTGQCIARLLENYYFLHRNLSHRRGILTQPLLQVVGFPILIFPFLLHFLIKKQKKLLIFSGGTSLKQLAITYSILCIYMFCQAFFWDVRNQIPFRVFTLVYTTQLLFTPILSKYYNKIKFNRWTFISVILAILAGAFTLYTFSAGSPIYDSWKKSNKWGTMYVALCAAAFFSLLLCVIRQVFEELISICNTSTNRKQPSFVVVLELIIFLSLVVTIILVAAILISGEHHNMKKEMDRFTKGEIAYVRTMVGQAVAWQIYWVGIVGLVFAVSAVFSNVISVCTWPIVSLLVAIFYNTYDQFDVFRGIALGAAALSVACYIYIIHKEKSDGDDQSTS</sequence>
<feature type="transmembrane region" description="Helical" evidence="7">
    <location>
        <begin position="146"/>
        <end position="165"/>
    </location>
</feature>
<dbReference type="GO" id="GO:0016020">
    <property type="term" value="C:membrane"/>
    <property type="evidence" value="ECO:0007669"/>
    <property type="project" value="UniProtKB-SubCell"/>
</dbReference>
<comment type="caution">
    <text evidence="7">Lacks conserved residue(s) required for the propagation of feature annotation.</text>
</comment>
<reference evidence="8 9" key="1">
    <citation type="submission" date="2020-12" db="EMBL/GenBank/DDBJ databases">
        <title>Concerted genomic and epigenomic changes stabilize Arabidopsis allopolyploids.</title>
        <authorList>
            <person name="Chen Z."/>
        </authorList>
    </citation>
    <scope>NUCLEOTIDE SEQUENCE [LARGE SCALE GENOMIC DNA]</scope>
    <source>
        <strain evidence="8">Allo738</strain>
        <tissue evidence="8">Leaf</tissue>
    </source>
</reference>
<dbReference type="InterPro" id="IPR030182">
    <property type="entry name" value="PUP_plant"/>
</dbReference>
<keyword evidence="9" id="KW-1185">Reference proteome</keyword>
<feature type="transmembrane region" description="Helical" evidence="7">
    <location>
        <begin position="84"/>
        <end position="103"/>
    </location>
</feature>
<feature type="transmembrane region" description="Helical" evidence="7">
    <location>
        <begin position="356"/>
        <end position="376"/>
    </location>
</feature>
<feature type="transmembrane region" description="Helical" evidence="7">
    <location>
        <begin position="123"/>
        <end position="140"/>
    </location>
</feature>
<proteinExistence type="inferred from homology"/>
<comment type="caution">
    <text evidence="8">The sequence shown here is derived from an EMBL/GenBank/DDBJ whole genome shotgun (WGS) entry which is preliminary data.</text>
</comment>
<keyword evidence="6 7" id="KW-0472">Membrane</keyword>
<keyword evidence="4 7" id="KW-0812">Transmembrane</keyword>
<evidence type="ECO:0000256" key="2">
    <source>
        <dbReference type="ARBA" id="ARBA00006213"/>
    </source>
</evidence>
<protein>
    <recommendedName>
        <fullName evidence="7">Probable purine permease</fullName>
    </recommendedName>
</protein>
<feature type="transmembrane region" description="Helical" evidence="7">
    <location>
        <begin position="44"/>
        <end position="64"/>
    </location>
</feature>
<dbReference type="GO" id="GO:0005345">
    <property type="term" value="F:purine nucleobase transmembrane transporter activity"/>
    <property type="evidence" value="ECO:0007669"/>
    <property type="project" value="UniProtKB-UniRule"/>
</dbReference>
<gene>
    <name evidence="8" type="ORF">ISN45_Aa02g023730</name>
</gene>
<evidence type="ECO:0000256" key="5">
    <source>
        <dbReference type="ARBA" id="ARBA00022989"/>
    </source>
</evidence>
<comment type="similarity">
    <text evidence="2 7">Belongs to the purine permeases (TC 2.A.7.14) family.</text>
</comment>
<keyword evidence="3 7" id="KW-0813">Transport</keyword>
<evidence type="ECO:0000256" key="6">
    <source>
        <dbReference type="ARBA" id="ARBA00023136"/>
    </source>
</evidence>
<organism evidence="8 9">
    <name type="scientific">Arabidopsis thaliana x Arabidopsis arenosa</name>
    <dbReference type="NCBI Taxonomy" id="1240361"/>
    <lineage>
        <taxon>Eukaryota</taxon>
        <taxon>Viridiplantae</taxon>
        <taxon>Streptophyta</taxon>
        <taxon>Embryophyta</taxon>
        <taxon>Tracheophyta</taxon>
        <taxon>Spermatophyta</taxon>
        <taxon>Magnoliopsida</taxon>
        <taxon>eudicotyledons</taxon>
        <taxon>Gunneridae</taxon>
        <taxon>Pentapetalae</taxon>
        <taxon>rosids</taxon>
        <taxon>malvids</taxon>
        <taxon>Brassicales</taxon>
        <taxon>Brassicaceae</taxon>
        <taxon>Camelineae</taxon>
        <taxon>Arabidopsis</taxon>
    </lineage>
</organism>
<dbReference type="AlphaFoldDB" id="A0A8T2BQ66"/>
<dbReference type="GO" id="GO:0015211">
    <property type="term" value="F:purine nucleoside transmembrane transporter activity"/>
    <property type="evidence" value="ECO:0007669"/>
    <property type="project" value="UniProtKB-UniRule"/>
</dbReference>
<feature type="transmembrane region" description="Helical" evidence="7">
    <location>
        <begin position="256"/>
        <end position="278"/>
    </location>
</feature>
<evidence type="ECO:0000256" key="3">
    <source>
        <dbReference type="ARBA" id="ARBA00022448"/>
    </source>
</evidence>
<name>A0A8T2BQ66_9BRAS</name>
<dbReference type="PANTHER" id="PTHR31376">
    <property type="entry name" value="OS09G0467300 PROTEIN-RELATED"/>
    <property type="match status" value="1"/>
</dbReference>
<evidence type="ECO:0000256" key="4">
    <source>
        <dbReference type="ARBA" id="ARBA00022692"/>
    </source>
</evidence>
<evidence type="ECO:0000256" key="7">
    <source>
        <dbReference type="RuleBase" id="RU368015"/>
    </source>
</evidence>
<feature type="transmembrane region" description="Helical" evidence="7">
    <location>
        <begin position="298"/>
        <end position="324"/>
    </location>
</feature>
<evidence type="ECO:0000256" key="1">
    <source>
        <dbReference type="ARBA" id="ARBA00004141"/>
    </source>
</evidence>
<dbReference type="PANTHER" id="PTHR31376:SF62">
    <property type="entry name" value="PURINE PERMEASE 14-RELATED"/>
    <property type="match status" value="1"/>
</dbReference>
<comment type="subcellular location">
    <subcellularLocation>
        <location evidence="1 7">Membrane</location>
        <topology evidence="1 7">Multi-pass membrane protein</topology>
    </subcellularLocation>
</comment>
<evidence type="ECO:0000313" key="8">
    <source>
        <dbReference type="EMBL" id="KAG7587144.1"/>
    </source>
</evidence>
<accession>A0A8T2BQ66</accession>
<dbReference type="Pfam" id="PF16913">
    <property type="entry name" value="PUNUT"/>
    <property type="match status" value="1"/>
</dbReference>
<dbReference type="EMBL" id="JAEFBK010000007">
    <property type="protein sequence ID" value="KAG7587144.1"/>
    <property type="molecule type" value="Genomic_DNA"/>
</dbReference>
<dbReference type="Proteomes" id="UP000694240">
    <property type="component" value="Chromosome 7"/>
</dbReference>
<feature type="transmembrane region" description="Helical" evidence="7">
    <location>
        <begin position="216"/>
        <end position="236"/>
    </location>
</feature>
<evidence type="ECO:0000313" key="9">
    <source>
        <dbReference type="Proteomes" id="UP000694240"/>
    </source>
</evidence>